<dbReference type="AlphaFoldDB" id="A0A7C5DWY9"/>
<dbReference type="InterPro" id="IPR001375">
    <property type="entry name" value="Peptidase_S9_cat"/>
</dbReference>
<dbReference type="Pfam" id="PF07676">
    <property type="entry name" value="PD40"/>
    <property type="match status" value="1"/>
</dbReference>
<accession>A0A7C5DWY9</accession>
<evidence type="ECO:0000256" key="1">
    <source>
        <dbReference type="ARBA" id="ARBA00010040"/>
    </source>
</evidence>
<evidence type="ECO:0000256" key="2">
    <source>
        <dbReference type="ARBA" id="ARBA00022670"/>
    </source>
</evidence>
<dbReference type="Gene3D" id="2.120.10.30">
    <property type="entry name" value="TolB, C-terminal domain"/>
    <property type="match status" value="1"/>
</dbReference>
<dbReference type="Proteomes" id="UP000886129">
    <property type="component" value="Unassembled WGS sequence"/>
</dbReference>
<dbReference type="SUPFAM" id="SSF82171">
    <property type="entry name" value="DPP6 N-terminal domain-like"/>
    <property type="match status" value="1"/>
</dbReference>
<evidence type="ECO:0000256" key="3">
    <source>
        <dbReference type="ARBA" id="ARBA00022801"/>
    </source>
</evidence>
<comment type="caution">
    <text evidence="6">The sequence shown here is derived from an EMBL/GenBank/DDBJ whole genome shotgun (WGS) entry which is preliminary data.</text>
</comment>
<gene>
    <name evidence="6" type="ORF">ENL26_03055</name>
</gene>
<dbReference type="Gene3D" id="3.40.50.1820">
    <property type="entry name" value="alpha/beta hydrolase"/>
    <property type="match status" value="1"/>
</dbReference>
<keyword evidence="2" id="KW-0645">Protease</keyword>
<dbReference type="GO" id="GO:0006508">
    <property type="term" value="P:proteolysis"/>
    <property type="evidence" value="ECO:0007669"/>
    <property type="project" value="UniProtKB-KW"/>
</dbReference>
<keyword evidence="3" id="KW-0378">Hydrolase</keyword>
<protein>
    <submittedName>
        <fullName evidence="6">S9 family peptidase</fullName>
    </submittedName>
</protein>
<proteinExistence type="inferred from homology"/>
<dbReference type="InterPro" id="IPR011042">
    <property type="entry name" value="6-blade_b-propeller_TolB-like"/>
</dbReference>
<organism evidence="6">
    <name type="scientific">Kosmotoga arenicorallina</name>
    <dbReference type="NCBI Taxonomy" id="688066"/>
    <lineage>
        <taxon>Bacteria</taxon>
        <taxon>Thermotogati</taxon>
        <taxon>Thermotogota</taxon>
        <taxon>Thermotogae</taxon>
        <taxon>Kosmotogales</taxon>
        <taxon>Kosmotogaceae</taxon>
        <taxon>Kosmotoga</taxon>
    </lineage>
</organism>
<reference evidence="6" key="1">
    <citation type="journal article" date="2020" name="mSystems">
        <title>Genome- and Community-Level Interaction Insights into Carbon Utilization and Element Cycling Functions of Hydrothermarchaeota in Hydrothermal Sediment.</title>
        <authorList>
            <person name="Zhou Z."/>
            <person name="Liu Y."/>
            <person name="Xu W."/>
            <person name="Pan J."/>
            <person name="Luo Z.H."/>
            <person name="Li M."/>
        </authorList>
    </citation>
    <scope>NUCLEOTIDE SEQUENCE [LARGE SCALE GENOMIC DNA]</scope>
    <source>
        <strain evidence="6">HyVt-80</strain>
    </source>
</reference>
<evidence type="ECO:0000313" key="6">
    <source>
        <dbReference type="EMBL" id="HHF08736.1"/>
    </source>
</evidence>
<evidence type="ECO:0000259" key="5">
    <source>
        <dbReference type="Pfam" id="PF00326"/>
    </source>
</evidence>
<dbReference type="FunFam" id="3.40.50.1820:FF:000028">
    <property type="entry name" value="S9 family peptidase"/>
    <property type="match status" value="1"/>
</dbReference>
<dbReference type="PANTHER" id="PTHR42776:SF27">
    <property type="entry name" value="DIPEPTIDYL PEPTIDASE FAMILY MEMBER 6"/>
    <property type="match status" value="1"/>
</dbReference>
<dbReference type="EMBL" id="DRTH01000185">
    <property type="protein sequence ID" value="HHF08736.1"/>
    <property type="molecule type" value="Genomic_DNA"/>
</dbReference>
<name>A0A7C5DWY9_9BACT</name>
<dbReference type="InterPro" id="IPR011659">
    <property type="entry name" value="WD40"/>
</dbReference>
<dbReference type="GO" id="GO:0004252">
    <property type="term" value="F:serine-type endopeptidase activity"/>
    <property type="evidence" value="ECO:0007669"/>
    <property type="project" value="TreeGrafter"/>
</dbReference>
<keyword evidence="4" id="KW-0720">Serine protease</keyword>
<evidence type="ECO:0000256" key="4">
    <source>
        <dbReference type="ARBA" id="ARBA00022825"/>
    </source>
</evidence>
<feature type="domain" description="Peptidase S9 prolyl oligopeptidase catalytic" evidence="5">
    <location>
        <begin position="434"/>
        <end position="642"/>
    </location>
</feature>
<dbReference type="Pfam" id="PF00326">
    <property type="entry name" value="Peptidase_S9"/>
    <property type="match status" value="1"/>
</dbReference>
<dbReference type="PANTHER" id="PTHR42776">
    <property type="entry name" value="SERINE PEPTIDASE S9 FAMILY MEMBER"/>
    <property type="match status" value="1"/>
</dbReference>
<sequence length="655" mass="74246">MKTIKLSDIYKYVSVGDLHFLPHDNTFLFVRKTMDAKNNRYKSNIWIQGYNGRNLRQLTFGDSDFSPTVSPDGKKLFFLSKREKSKGIGLYLMPFAGGEAMKIREFSENITNLRWAGKNRLSFVSYPGCLQKKKKEDDDKRVYEIESIPFLFNGKGITEGKKRKAFVFDTKRGKVTQLAEDPSVDVVDVIFSPDGTSYVTIAKDNPEANPIMSTLYHVSEGKKTRLSPEGISIAAARWKNNSELFVIAIDSTKAFSANPFIALATLNGIFINLTKDYDIPMFNALNSDVRGVGGRQFKVVNDSFYFLATERFKVLLKKIESDGRIDTVLDINGSIDTFDVSEKGDLIFTASTPSRPLEIFKYSNGKSRKLTSFNSWINNCIISSPEMFRVTASDGKDIDAWILKPPDFRADKKYPVILEIHGGPKTAYGNAYLHEFQMLAAEGFVVIYCNPRGSHGYNSEFADIRGHYGERDFLDIMEVIEFAVNEFTFIDSERLGVTGGSYGGFMTNWIVGHTDIFKAAVSQRSISNFVSFYGTTDIGYFFAEDQIGLSKPFWEEPETYMRQSPLTYVSNVETPLLLIHSLDDYRCSVPEAMQFFTALRRLGKTAKLILFPKENHELSRSGLPSHREKRLKALLNWFKLYLRGVKESDCETSET</sequence>
<comment type="similarity">
    <text evidence="1">Belongs to the peptidase S9C family.</text>
</comment>
<dbReference type="SUPFAM" id="SSF53474">
    <property type="entry name" value="alpha/beta-Hydrolases"/>
    <property type="match status" value="1"/>
</dbReference>
<dbReference type="InterPro" id="IPR029058">
    <property type="entry name" value="AB_hydrolase_fold"/>
</dbReference>